<evidence type="ECO:0000256" key="1">
    <source>
        <dbReference type="ARBA" id="ARBA00004651"/>
    </source>
</evidence>
<evidence type="ECO:0000256" key="4">
    <source>
        <dbReference type="ARBA" id="ARBA00022475"/>
    </source>
</evidence>
<evidence type="ECO:0000256" key="7">
    <source>
        <dbReference type="ARBA" id="ARBA00023136"/>
    </source>
</evidence>
<gene>
    <name evidence="9" type="ORF">LMG21510_01115</name>
</gene>
<feature type="transmembrane region" description="Helical" evidence="8">
    <location>
        <begin position="79"/>
        <end position="102"/>
    </location>
</feature>
<comment type="subcellular location">
    <subcellularLocation>
        <location evidence="1 8">Cell membrane</location>
        <topology evidence="1 8">Multi-pass membrane protein</topology>
    </subcellularLocation>
</comment>
<dbReference type="PANTHER" id="PTHR30269">
    <property type="entry name" value="TRANSMEMBRANE PROTEIN YFCA"/>
    <property type="match status" value="1"/>
</dbReference>
<feature type="transmembrane region" description="Helical" evidence="8">
    <location>
        <begin position="173"/>
        <end position="192"/>
    </location>
</feature>
<comment type="caution">
    <text evidence="9">The sequence shown here is derived from an EMBL/GenBank/DDBJ whole genome shotgun (WGS) entry which is preliminary data.</text>
</comment>
<feature type="transmembrane region" description="Helical" evidence="8">
    <location>
        <begin position="20"/>
        <end position="43"/>
    </location>
</feature>
<keyword evidence="7 8" id="KW-0472">Membrane</keyword>
<evidence type="ECO:0000313" key="9">
    <source>
        <dbReference type="EMBL" id="CAG9168527.1"/>
    </source>
</evidence>
<reference evidence="9 10" key="1">
    <citation type="submission" date="2021-08" db="EMBL/GenBank/DDBJ databases">
        <authorList>
            <person name="Peeters C."/>
        </authorList>
    </citation>
    <scope>NUCLEOTIDE SEQUENCE [LARGE SCALE GENOMIC DNA]</scope>
    <source>
        <strain evidence="9 10">LMG 21510</strain>
    </source>
</reference>
<feature type="transmembrane region" description="Helical" evidence="8">
    <location>
        <begin position="55"/>
        <end position="73"/>
    </location>
</feature>
<accession>A0ABN7Y592</accession>
<feature type="transmembrane region" description="Helical" evidence="8">
    <location>
        <begin position="198"/>
        <end position="217"/>
    </location>
</feature>
<proteinExistence type="inferred from homology"/>
<dbReference type="EMBL" id="CAJZAH010000001">
    <property type="protein sequence ID" value="CAG9168527.1"/>
    <property type="molecule type" value="Genomic_DNA"/>
</dbReference>
<name>A0ABN7Y592_9BURK</name>
<feature type="transmembrane region" description="Helical" evidence="8">
    <location>
        <begin position="229"/>
        <end position="251"/>
    </location>
</feature>
<feature type="transmembrane region" description="Helical" evidence="8">
    <location>
        <begin position="135"/>
        <end position="161"/>
    </location>
</feature>
<dbReference type="InterPro" id="IPR052017">
    <property type="entry name" value="TSUP"/>
</dbReference>
<dbReference type="InterPro" id="IPR002781">
    <property type="entry name" value="TM_pro_TauE-like"/>
</dbReference>
<feature type="transmembrane region" description="Helical" evidence="8">
    <location>
        <begin position="109"/>
        <end position="129"/>
    </location>
</feature>
<evidence type="ECO:0000256" key="2">
    <source>
        <dbReference type="ARBA" id="ARBA00009142"/>
    </source>
</evidence>
<dbReference type="Proteomes" id="UP000721236">
    <property type="component" value="Unassembled WGS sequence"/>
</dbReference>
<evidence type="ECO:0000313" key="10">
    <source>
        <dbReference type="Proteomes" id="UP000721236"/>
    </source>
</evidence>
<sequence length="253" mass="25280">MTLSFLASSWPAGMSGPQYAAMGAVMFAGACLQGIGGIGFAMLSAPVAALFFPQLIPGPLLAMGCCVSLLSAVRERRAIAWPLAGSALSGRAIGGALAVLAISWLRPEPLAVVFSVSILAAVVLSLLGWRVRPSVGNLAIAGTASGFMGTITSVGAPPVAIVMQHLSPAQMRATAGSVLGGGAVLSLLMLAAAGRFGLAELLLSASLAPFLLAGFAASSRLRGRFSPAAVRALLLALCTAGACGVLVRLAWPG</sequence>
<keyword evidence="10" id="KW-1185">Reference proteome</keyword>
<evidence type="ECO:0000256" key="8">
    <source>
        <dbReference type="RuleBase" id="RU363041"/>
    </source>
</evidence>
<comment type="similarity">
    <text evidence="2 8">Belongs to the 4-toluene sulfonate uptake permease (TSUP) (TC 2.A.102) family.</text>
</comment>
<keyword evidence="6 8" id="KW-1133">Transmembrane helix</keyword>
<evidence type="ECO:0000256" key="5">
    <source>
        <dbReference type="ARBA" id="ARBA00022692"/>
    </source>
</evidence>
<keyword evidence="4 8" id="KW-1003">Cell membrane</keyword>
<dbReference type="Pfam" id="PF01925">
    <property type="entry name" value="TauE"/>
    <property type="match status" value="1"/>
</dbReference>
<evidence type="ECO:0000256" key="3">
    <source>
        <dbReference type="ARBA" id="ARBA00022448"/>
    </source>
</evidence>
<keyword evidence="3" id="KW-0813">Transport</keyword>
<protein>
    <recommendedName>
        <fullName evidence="8">Probable membrane transporter protein</fullName>
    </recommendedName>
</protein>
<keyword evidence="5 8" id="KW-0812">Transmembrane</keyword>
<evidence type="ECO:0000256" key="6">
    <source>
        <dbReference type="ARBA" id="ARBA00022989"/>
    </source>
</evidence>
<dbReference type="PANTHER" id="PTHR30269:SF37">
    <property type="entry name" value="MEMBRANE TRANSPORTER PROTEIN"/>
    <property type="match status" value="1"/>
</dbReference>
<organism evidence="9 10">
    <name type="scientific">Cupriavidus respiraculi</name>
    <dbReference type="NCBI Taxonomy" id="195930"/>
    <lineage>
        <taxon>Bacteria</taxon>
        <taxon>Pseudomonadati</taxon>
        <taxon>Pseudomonadota</taxon>
        <taxon>Betaproteobacteria</taxon>
        <taxon>Burkholderiales</taxon>
        <taxon>Burkholderiaceae</taxon>
        <taxon>Cupriavidus</taxon>
    </lineage>
</organism>